<feature type="chain" id="PRO_5011914170" description="Glycine-rich protein" evidence="1">
    <location>
        <begin position="20"/>
        <end position="80"/>
    </location>
</feature>
<evidence type="ECO:0000313" key="2">
    <source>
        <dbReference type="EMBL" id="OAY51580.1"/>
    </source>
</evidence>
<protein>
    <recommendedName>
        <fullName evidence="4">Glycine-rich protein</fullName>
    </recommendedName>
</protein>
<organism evidence="2 3">
    <name type="scientific">Manihot esculenta</name>
    <name type="common">Cassava</name>
    <name type="synonym">Jatropha manihot</name>
    <dbReference type="NCBI Taxonomy" id="3983"/>
    <lineage>
        <taxon>Eukaryota</taxon>
        <taxon>Viridiplantae</taxon>
        <taxon>Streptophyta</taxon>
        <taxon>Embryophyta</taxon>
        <taxon>Tracheophyta</taxon>
        <taxon>Spermatophyta</taxon>
        <taxon>Magnoliopsida</taxon>
        <taxon>eudicotyledons</taxon>
        <taxon>Gunneridae</taxon>
        <taxon>Pentapetalae</taxon>
        <taxon>rosids</taxon>
        <taxon>fabids</taxon>
        <taxon>Malpighiales</taxon>
        <taxon>Euphorbiaceae</taxon>
        <taxon>Crotonoideae</taxon>
        <taxon>Manihoteae</taxon>
        <taxon>Manihot</taxon>
    </lineage>
</organism>
<keyword evidence="3" id="KW-1185">Reference proteome</keyword>
<dbReference type="EMBL" id="CM004390">
    <property type="protein sequence ID" value="OAY51580.1"/>
    <property type="molecule type" value="Genomic_DNA"/>
</dbReference>
<dbReference type="Gramene" id="Manes.04G017700.4.v8.1">
    <property type="protein sequence ID" value="Manes.04G017700.4.v8.1.CDS.1"/>
    <property type="gene ID" value="Manes.04G017700.v8.1"/>
</dbReference>
<dbReference type="EMBL" id="CM004390">
    <property type="protein sequence ID" value="OAY51579.1"/>
    <property type="molecule type" value="Genomic_DNA"/>
</dbReference>
<dbReference type="Proteomes" id="UP000091857">
    <property type="component" value="Chromosome 4"/>
</dbReference>
<evidence type="ECO:0000313" key="3">
    <source>
        <dbReference type="Proteomes" id="UP000091857"/>
    </source>
</evidence>
<dbReference type="PANTHER" id="PTHR36040">
    <property type="entry name" value="OS04G0188500 PROTEIN"/>
    <property type="match status" value="1"/>
</dbReference>
<proteinExistence type="predicted"/>
<dbReference type="Gramene" id="Manes.04G017700.3.v8.1">
    <property type="protein sequence ID" value="Manes.04G017700.3.v8.1.CDS.1"/>
    <property type="gene ID" value="Manes.04G017700.v8.1"/>
</dbReference>
<feature type="signal peptide" evidence="1">
    <location>
        <begin position="1"/>
        <end position="19"/>
    </location>
</feature>
<sequence>MKVVVVIALALMMVGCCFAGNKKLDLVVGEDEKWSSRHLVGNQQEVNKHQDNDNCCDHHSIPRGGYGGGGVGDNNEGGKV</sequence>
<dbReference type="AlphaFoldDB" id="A0A251L010"/>
<gene>
    <name evidence="2" type="ORF">MANES_04G017700</name>
</gene>
<evidence type="ECO:0008006" key="4">
    <source>
        <dbReference type="Google" id="ProtNLM"/>
    </source>
</evidence>
<name>A0A251L010_MANES</name>
<accession>A0A251L010</accession>
<evidence type="ECO:0000256" key="1">
    <source>
        <dbReference type="SAM" id="SignalP"/>
    </source>
</evidence>
<keyword evidence="1" id="KW-0732">Signal</keyword>
<dbReference type="PANTHER" id="PTHR36040:SF5">
    <property type="entry name" value="TRANSMEMBRANE PROTEIN"/>
    <property type="match status" value="1"/>
</dbReference>
<dbReference type="Gramene" id="Manes.04G017700.2.v8.1">
    <property type="protein sequence ID" value="Manes.04G017700.2.v8.1.CDS.1"/>
    <property type="gene ID" value="Manes.04G017700.v8.1"/>
</dbReference>
<dbReference type="PROSITE" id="PS51257">
    <property type="entry name" value="PROKAR_LIPOPROTEIN"/>
    <property type="match status" value="1"/>
</dbReference>
<reference evidence="2 3" key="1">
    <citation type="submission" date="2016-02" db="EMBL/GenBank/DDBJ databases">
        <title>WGS assembly of Manihot esculenta.</title>
        <authorList>
            <person name="Bredeson J.V."/>
            <person name="Prochnik S.E."/>
            <person name="Lyons J.B."/>
            <person name="Schmutz J."/>
            <person name="Grimwood J."/>
            <person name="Vrebalov J."/>
            <person name="Bart R.S."/>
            <person name="Amuge T."/>
            <person name="Ferguson M.E."/>
            <person name="Green R."/>
            <person name="Putnam N."/>
            <person name="Stites J."/>
            <person name="Rounsley S."/>
            <person name="Rokhsar D.S."/>
        </authorList>
    </citation>
    <scope>NUCLEOTIDE SEQUENCE [LARGE SCALE GENOMIC DNA]</scope>
    <source>
        <strain evidence="3">cv. AM560-2</strain>
        <tissue evidence="2">Leaf</tissue>
    </source>
</reference>